<dbReference type="GO" id="GO:0005524">
    <property type="term" value="F:ATP binding"/>
    <property type="evidence" value="ECO:0007669"/>
    <property type="project" value="UniProtKB-KW"/>
</dbReference>
<feature type="domain" description="Restriction endonuclease type I HsdR N-terminal" evidence="1">
    <location>
        <begin position="59"/>
        <end position="125"/>
    </location>
</feature>
<accession>A0A0S4R2U5</accession>
<protein>
    <submittedName>
        <fullName evidence="2">Prophage Lp2 protein 6</fullName>
    </submittedName>
</protein>
<reference evidence="2 3" key="1">
    <citation type="submission" date="2015-11" db="EMBL/GenBank/DDBJ databases">
        <authorList>
            <consortium name="Pathogen Informatics"/>
        </authorList>
    </citation>
    <scope>NUCLEOTIDE SEQUENCE [LARGE SCALE GENOMIC DNA]</scope>
    <source>
        <strain evidence="2 3">006A-0059</strain>
    </source>
</reference>
<dbReference type="RefSeq" id="WP_059434822.1">
    <property type="nucleotide sequence ID" value="NZ_FAVB01000001.1"/>
</dbReference>
<dbReference type="PIRSF" id="PIRSF035009">
    <property type="entry name" value="UCP035009_HSDR_N"/>
    <property type="match status" value="1"/>
</dbReference>
<dbReference type="GO" id="GO:0009307">
    <property type="term" value="P:DNA restriction-modification system"/>
    <property type="evidence" value="ECO:0007669"/>
    <property type="project" value="UniProtKB-KW"/>
</dbReference>
<evidence type="ECO:0000313" key="3">
    <source>
        <dbReference type="Proteomes" id="UP000052237"/>
    </source>
</evidence>
<name>A0A0S4R2U5_CAMHY</name>
<comment type="caution">
    <text evidence="2">The sequence shown here is derived from an EMBL/GenBank/DDBJ whole genome shotgun (WGS) entry which is preliminary data.</text>
</comment>
<dbReference type="AlphaFoldDB" id="A0A0S4R2U5"/>
<dbReference type="EMBL" id="FAVB01000001">
    <property type="protein sequence ID" value="CUU67863.1"/>
    <property type="molecule type" value="Genomic_DNA"/>
</dbReference>
<dbReference type="InterPro" id="IPR007409">
    <property type="entry name" value="Restrct_endonuc_type1_HsdR_N"/>
</dbReference>
<dbReference type="InterPro" id="IPR017035">
    <property type="entry name" value="UCP035009_HsdR_All3000-type"/>
</dbReference>
<organism evidence="2 3">
    <name type="scientific">Campylobacter hyointestinalis subsp. hyointestinalis</name>
    <dbReference type="NCBI Taxonomy" id="91352"/>
    <lineage>
        <taxon>Bacteria</taxon>
        <taxon>Pseudomonadati</taxon>
        <taxon>Campylobacterota</taxon>
        <taxon>Epsilonproteobacteria</taxon>
        <taxon>Campylobacterales</taxon>
        <taxon>Campylobacteraceae</taxon>
        <taxon>Campylobacter</taxon>
    </lineage>
</organism>
<dbReference type="GO" id="GO:0003677">
    <property type="term" value="F:DNA binding"/>
    <property type="evidence" value="ECO:0007669"/>
    <property type="project" value="UniProtKB-KW"/>
</dbReference>
<gene>
    <name evidence="2" type="ORF">ERS686654_00027</name>
</gene>
<evidence type="ECO:0000259" key="1">
    <source>
        <dbReference type="Pfam" id="PF04313"/>
    </source>
</evidence>
<dbReference type="Proteomes" id="UP000052237">
    <property type="component" value="Unassembled WGS sequence"/>
</dbReference>
<dbReference type="Gene3D" id="3.90.1570.30">
    <property type="match status" value="1"/>
</dbReference>
<dbReference type="Pfam" id="PF04313">
    <property type="entry name" value="HSDR_N"/>
    <property type="match status" value="1"/>
</dbReference>
<proteinExistence type="predicted"/>
<keyword evidence="3" id="KW-1185">Reference proteome</keyword>
<dbReference type="GO" id="GO:0009035">
    <property type="term" value="F:type I site-specific deoxyribonuclease activity"/>
    <property type="evidence" value="ECO:0007669"/>
    <property type="project" value="UniProtKB-EC"/>
</dbReference>
<sequence length="354" mass="41341">MEFIEELAKLAEVIEERKSMVQTEEATKMSFIAPFLRLLGYDVFNPSVVIPEFSADIANRKGEKVDYAIMKDGKPLILVEAKNHTENLDNHDNQLIRYFNVTEAKFAILTNGIEYRFFSDLEEPNKMDKKPFLIINMDKLIDRKVKQLEQFKFDTLNIDSILSMASDQKYHSEIRAIFKREIENPSDEFVKFFGKKITDRVMTANVVDEFRLHIKKAFSNMVDDLANEKINSIQAKIKQNQLDTNSTEKEEQEDGIVTTEEELQSFYIVRSIIASSPDIQSSDVCYKDTISYFSVYLYGKITRWVCRFYYRQNVNYLVIPCENGEEKRYDIKVPDDIYSLSKELLAAANFRKNK</sequence>
<evidence type="ECO:0000313" key="2">
    <source>
        <dbReference type="EMBL" id="CUU67863.1"/>
    </source>
</evidence>